<reference evidence="1 2" key="1">
    <citation type="submission" date="2021-02" db="EMBL/GenBank/DDBJ databases">
        <title>Activity-based single-cell genomes from oceanic crustal fluid captures similar information to metagenomic and metatranscriptomic surveys with orders of magnitude less sampling.</title>
        <authorList>
            <person name="D'Angelo T.S."/>
            <person name="Orcutt B.N."/>
        </authorList>
    </citation>
    <scope>NUCLEOTIDE SEQUENCE [LARGE SCALE GENOMIC DNA]</scope>
    <source>
        <strain evidence="1">AH-315-G07</strain>
    </source>
</reference>
<sequence length="159" mass="17207">MAVTVVLIRHAQPAEGSSGGDALRPLTKEGVKIQRRMSAYIEGHDLVPDVILTSPLLRAKQTAELLQETFKVEPIEETALAENSDVEQLSSIIQAFGEGLTLFLVGHVPSLPALADALLGEAYFDGRMEKSSTIVLYFEGAIDFGAAEFVNYFKPSDVV</sequence>
<organism evidence="1 2">
    <name type="scientific">Simkania negevensis</name>
    <dbReference type="NCBI Taxonomy" id="83561"/>
    <lineage>
        <taxon>Bacteria</taxon>
        <taxon>Pseudomonadati</taxon>
        <taxon>Chlamydiota</taxon>
        <taxon>Chlamydiia</taxon>
        <taxon>Parachlamydiales</taxon>
        <taxon>Simkaniaceae</taxon>
        <taxon>Simkania</taxon>
    </lineage>
</organism>
<accession>A0ABS3APW6</accession>
<protein>
    <submittedName>
        <fullName evidence="1">Histidine phosphatase family protein</fullName>
    </submittedName>
</protein>
<dbReference type="Gene3D" id="3.40.50.1240">
    <property type="entry name" value="Phosphoglycerate mutase-like"/>
    <property type="match status" value="1"/>
</dbReference>
<dbReference type="InterPro" id="IPR029033">
    <property type="entry name" value="His_PPase_superfam"/>
</dbReference>
<dbReference type="InterPro" id="IPR013078">
    <property type="entry name" value="His_Pase_superF_clade-1"/>
</dbReference>
<dbReference type="SMART" id="SM00855">
    <property type="entry name" value="PGAM"/>
    <property type="match status" value="1"/>
</dbReference>
<proteinExistence type="predicted"/>
<dbReference type="EMBL" id="JAFITR010000020">
    <property type="protein sequence ID" value="MBN4066741.1"/>
    <property type="molecule type" value="Genomic_DNA"/>
</dbReference>
<evidence type="ECO:0000313" key="1">
    <source>
        <dbReference type="EMBL" id="MBN4066741.1"/>
    </source>
</evidence>
<dbReference type="Proteomes" id="UP000722121">
    <property type="component" value="Unassembled WGS sequence"/>
</dbReference>
<dbReference type="CDD" id="cd07067">
    <property type="entry name" value="HP_PGM_like"/>
    <property type="match status" value="1"/>
</dbReference>
<dbReference type="Pfam" id="PF00300">
    <property type="entry name" value="His_Phos_1"/>
    <property type="match status" value="1"/>
</dbReference>
<dbReference type="SUPFAM" id="SSF53254">
    <property type="entry name" value="Phosphoglycerate mutase-like"/>
    <property type="match status" value="1"/>
</dbReference>
<gene>
    <name evidence="1" type="ORF">JYU14_01500</name>
</gene>
<name>A0ABS3APW6_9BACT</name>
<evidence type="ECO:0000313" key="2">
    <source>
        <dbReference type="Proteomes" id="UP000722121"/>
    </source>
</evidence>
<keyword evidence="2" id="KW-1185">Reference proteome</keyword>
<comment type="caution">
    <text evidence="1">The sequence shown here is derived from an EMBL/GenBank/DDBJ whole genome shotgun (WGS) entry which is preliminary data.</text>
</comment>